<keyword evidence="2" id="KW-0813">Transport</keyword>
<evidence type="ECO:0000256" key="5">
    <source>
        <dbReference type="ARBA" id="ARBA00022989"/>
    </source>
</evidence>
<organism evidence="9 10">
    <name type="scientific">Goodfellowiella coeruleoviolacea</name>
    <dbReference type="NCBI Taxonomy" id="334858"/>
    <lineage>
        <taxon>Bacteria</taxon>
        <taxon>Bacillati</taxon>
        <taxon>Actinomycetota</taxon>
        <taxon>Actinomycetes</taxon>
        <taxon>Pseudonocardiales</taxon>
        <taxon>Pseudonocardiaceae</taxon>
        <taxon>Goodfellowiella</taxon>
    </lineage>
</organism>
<gene>
    <name evidence="9" type="ORF">LX83_000349</name>
</gene>
<feature type="transmembrane region" description="Helical" evidence="7">
    <location>
        <begin position="316"/>
        <end position="338"/>
    </location>
</feature>
<evidence type="ECO:0000256" key="2">
    <source>
        <dbReference type="ARBA" id="ARBA00022448"/>
    </source>
</evidence>
<dbReference type="GO" id="GO:0005886">
    <property type="term" value="C:plasma membrane"/>
    <property type="evidence" value="ECO:0007669"/>
    <property type="project" value="UniProtKB-SubCell"/>
</dbReference>
<evidence type="ECO:0000313" key="9">
    <source>
        <dbReference type="EMBL" id="MCP2163509.1"/>
    </source>
</evidence>
<keyword evidence="6 7" id="KW-0472">Membrane</keyword>
<dbReference type="InterPro" id="IPR036259">
    <property type="entry name" value="MFS_trans_sf"/>
</dbReference>
<keyword evidence="5 7" id="KW-1133">Transmembrane helix</keyword>
<dbReference type="SUPFAM" id="SSF103473">
    <property type="entry name" value="MFS general substrate transporter"/>
    <property type="match status" value="1"/>
</dbReference>
<comment type="caution">
    <text evidence="9">The sequence shown here is derived from an EMBL/GenBank/DDBJ whole genome shotgun (WGS) entry which is preliminary data.</text>
</comment>
<comment type="subcellular location">
    <subcellularLocation>
        <location evidence="1">Cell membrane</location>
        <topology evidence="1">Multi-pass membrane protein</topology>
    </subcellularLocation>
</comment>
<feature type="transmembrane region" description="Helical" evidence="7">
    <location>
        <begin position="50"/>
        <end position="71"/>
    </location>
</feature>
<dbReference type="InterPro" id="IPR020846">
    <property type="entry name" value="MFS_dom"/>
</dbReference>
<proteinExistence type="predicted"/>
<feature type="domain" description="Major facilitator superfamily (MFS) profile" evidence="8">
    <location>
        <begin position="17"/>
        <end position="404"/>
    </location>
</feature>
<feature type="transmembrane region" description="Helical" evidence="7">
    <location>
        <begin position="292"/>
        <end position="310"/>
    </location>
</feature>
<feature type="transmembrane region" description="Helical" evidence="7">
    <location>
        <begin position="226"/>
        <end position="247"/>
    </location>
</feature>
<name>A0AAE3G9S7_9PSEU</name>
<dbReference type="RefSeq" id="WP_253766211.1">
    <property type="nucleotide sequence ID" value="NZ_JAMTCK010000001.1"/>
</dbReference>
<evidence type="ECO:0000256" key="4">
    <source>
        <dbReference type="ARBA" id="ARBA00022692"/>
    </source>
</evidence>
<dbReference type="InterPro" id="IPR010290">
    <property type="entry name" value="TM_effector"/>
</dbReference>
<dbReference type="GO" id="GO:0022857">
    <property type="term" value="F:transmembrane transporter activity"/>
    <property type="evidence" value="ECO:0007669"/>
    <property type="project" value="InterPro"/>
</dbReference>
<feature type="transmembrane region" description="Helical" evidence="7">
    <location>
        <begin position="350"/>
        <end position="372"/>
    </location>
</feature>
<reference evidence="9" key="1">
    <citation type="submission" date="2022-06" db="EMBL/GenBank/DDBJ databases">
        <title>Genomic Encyclopedia of Archaeal and Bacterial Type Strains, Phase II (KMG-II): from individual species to whole genera.</title>
        <authorList>
            <person name="Goeker M."/>
        </authorList>
    </citation>
    <scope>NUCLEOTIDE SEQUENCE</scope>
    <source>
        <strain evidence="9">DSM 43935</strain>
    </source>
</reference>
<accession>A0AAE3G9S7</accession>
<evidence type="ECO:0000256" key="1">
    <source>
        <dbReference type="ARBA" id="ARBA00004651"/>
    </source>
</evidence>
<dbReference type="PANTHER" id="PTHR23513">
    <property type="entry name" value="INTEGRAL MEMBRANE EFFLUX PROTEIN-RELATED"/>
    <property type="match status" value="1"/>
</dbReference>
<feature type="transmembrane region" description="Helical" evidence="7">
    <location>
        <begin position="378"/>
        <end position="400"/>
    </location>
</feature>
<dbReference type="PANTHER" id="PTHR23513:SF11">
    <property type="entry name" value="STAPHYLOFERRIN A TRANSPORTER"/>
    <property type="match status" value="1"/>
</dbReference>
<feature type="transmembrane region" description="Helical" evidence="7">
    <location>
        <begin position="83"/>
        <end position="103"/>
    </location>
</feature>
<dbReference type="Gene3D" id="1.20.1250.20">
    <property type="entry name" value="MFS general substrate transporter like domains"/>
    <property type="match status" value="1"/>
</dbReference>
<keyword evidence="10" id="KW-1185">Reference proteome</keyword>
<feature type="transmembrane region" description="Helical" evidence="7">
    <location>
        <begin position="259"/>
        <end position="280"/>
    </location>
</feature>
<evidence type="ECO:0000313" key="10">
    <source>
        <dbReference type="Proteomes" id="UP001206128"/>
    </source>
</evidence>
<feature type="transmembrane region" description="Helical" evidence="7">
    <location>
        <begin position="168"/>
        <end position="193"/>
    </location>
</feature>
<protein>
    <submittedName>
        <fullName evidence="9">Arabinose efflux permease, MFS family</fullName>
    </submittedName>
</protein>
<sequence length="538" mass="57071">MRTAVALSAWAPLRRPTFRALWIAQFGANTGTWVQTVGAQWLMGDLGGRALQIALVQTAMTLPVFLLVVPAGALGDIVDRRRLLLCGQTAMFVGSGALAVLTAERVTTPALLLGLTALMGIGDALCVPSFQAIQPELVSRAEIPQAALLNGANANVARAVGPALGGALIALIGPAVTFAFNTLSFLGVLLVLYQWRRPTDHHPLGPEHVLGATRAGARYIRSAPRFAAVLARSMLFMLFASGLWALLPALARGPLALAADAYGLLLASVGAGAVVGIVVVPRLRDQLGSATLSTAGMVVFAGAMFVIGVVESVPAVVTALVVVGLAWIGVQSTLNAVAQILLPAWTRARALAYYQLVFMGGQALGAVGWGVLADAAGLRTAFVAPALGMLVGALVSVRALPLPKVRPDLKTVHYWPEPTGRSRLSSGAGPVLIIVEWRVDEANASLFVAAMQHLERSRRRTGATLWGLFQDTEEPTLFVETFIVATWHEHLRQHVERATALDRELEEIARKLTIDGQPAQVRHAVWAESVIRVRSNPR</sequence>
<evidence type="ECO:0000259" key="8">
    <source>
        <dbReference type="PROSITE" id="PS50850"/>
    </source>
</evidence>
<dbReference type="EMBL" id="JAMTCK010000001">
    <property type="protein sequence ID" value="MCP2163509.1"/>
    <property type="molecule type" value="Genomic_DNA"/>
</dbReference>
<evidence type="ECO:0000256" key="3">
    <source>
        <dbReference type="ARBA" id="ARBA00022475"/>
    </source>
</evidence>
<dbReference type="Proteomes" id="UP001206128">
    <property type="component" value="Unassembled WGS sequence"/>
</dbReference>
<keyword evidence="4 7" id="KW-0812">Transmembrane</keyword>
<dbReference type="CDD" id="cd06173">
    <property type="entry name" value="MFS_MefA_like"/>
    <property type="match status" value="1"/>
</dbReference>
<evidence type="ECO:0000256" key="7">
    <source>
        <dbReference type="SAM" id="Phobius"/>
    </source>
</evidence>
<dbReference type="AlphaFoldDB" id="A0AAE3G9S7"/>
<evidence type="ECO:0000256" key="6">
    <source>
        <dbReference type="ARBA" id="ARBA00023136"/>
    </source>
</evidence>
<dbReference type="Pfam" id="PF05977">
    <property type="entry name" value="MFS_3"/>
    <property type="match status" value="1"/>
</dbReference>
<dbReference type="PROSITE" id="PS50850">
    <property type="entry name" value="MFS"/>
    <property type="match status" value="1"/>
</dbReference>
<keyword evidence="3" id="KW-1003">Cell membrane</keyword>